<keyword evidence="7" id="KW-0443">Lipid metabolism</keyword>
<protein>
    <recommendedName>
        <fullName evidence="10">Short-chain dehydrogenase/reductase 3</fullName>
    </recommendedName>
    <alternativeName>
        <fullName evidence="11">Retinal short-chain dehydrogenase/reductase 1</fullName>
    </alternativeName>
</protein>
<dbReference type="PANTHER" id="PTHR24322:SF736">
    <property type="entry name" value="RETINOL DEHYDROGENASE 10"/>
    <property type="match status" value="1"/>
</dbReference>
<keyword evidence="5" id="KW-1133">Transmembrane helix</keyword>
<keyword evidence="8" id="KW-0472">Membrane</keyword>
<dbReference type="PANTHER" id="PTHR24322">
    <property type="entry name" value="PKSB"/>
    <property type="match status" value="1"/>
</dbReference>
<evidence type="ECO:0000256" key="10">
    <source>
        <dbReference type="ARBA" id="ARBA00068717"/>
    </source>
</evidence>
<organism evidence="14 15">
    <name type="scientific">Scylla paramamosain</name>
    <name type="common">Mud crab</name>
    <dbReference type="NCBI Taxonomy" id="85552"/>
    <lineage>
        <taxon>Eukaryota</taxon>
        <taxon>Metazoa</taxon>
        <taxon>Ecdysozoa</taxon>
        <taxon>Arthropoda</taxon>
        <taxon>Crustacea</taxon>
        <taxon>Multicrustacea</taxon>
        <taxon>Malacostraca</taxon>
        <taxon>Eumalacostraca</taxon>
        <taxon>Eucarida</taxon>
        <taxon>Decapoda</taxon>
        <taxon>Pleocyemata</taxon>
        <taxon>Brachyura</taxon>
        <taxon>Eubrachyura</taxon>
        <taxon>Portunoidea</taxon>
        <taxon>Portunidae</taxon>
        <taxon>Portuninae</taxon>
        <taxon>Scylla</taxon>
    </lineage>
</organism>
<evidence type="ECO:0000256" key="2">
    <source>
        <dbReference type="ARBA" id="ARBA00006484"/>
    </source>
</evidence>
<comment type="function">
    <text evidence="9">Catalyzes the reduction of all-trans-retinal to all-trans-retinol in the presence of NADPH.</text>
</comment>
<dbReference type="InterPro" id="IPR036291">
    <property type="entry name" value="NAD(P)-bd_dom_sf"/>
</dbReference>
<dbReference type="GO" id="GO:0052650">
    <property type="term" value="F:all-trans-retinol dehydrogenase (NADP+) activity"/>
    <property type="evidence" value="ECO:0007669"/>
    <property type="project" value="UniProtKB-ARBA"/>
</dbReference>
<evidence type="ECO:0000256" key="12">
    <source>
        <dbReference type="RuleBase" id="RU000363"/>
    </source>
</evidence>
<comment type="similarity">
    <text evidence="2 12">Belongs to the short-chain dehydrogenases/reductases (SDR) family.</text>
</comment>
<dbReference type="GO" id="GO:0005811">
    <property type="term" value="C:lipid droplet"/>
    <property type="evidence" value="ECO:0007669"/>
    <property type="project" value="TreeGrafter"/>
</dbReference>
<evidence type="ECO:0000256" key="4">
    <source>
        <dbReference type="ARBA" id="ARBA00022857"/>
    </source>
</evidence>
<proteinExistence type="inferred from homology"/>
<dbReference type="GO" id="GO:0016020">
    <property type="term" value="C:membrane"/>
    <property type="evidence" value="ECO:0007669"/>
    <property type="project" value="UniProtKB-SubCell"/>
</dbReference>
<keyword evidence="4" id="KW-0521">NADP</keyword>
<evidence type="ECO:0000256" key="11">
    <source>
        <dbReference type="ARBA" id="ARBA00082544"/>
    </source>
</evidence>
<evidence type="ECO:0000256" key="9">
    <source>
        <dbReference type="ARBA" id="ARBA00059620"/>
    </source>
</evidence>
<evidence type="ECO:0000256" key="7">
    <source>
        <dbReference type="ARBA" id="ARBA00023098"/>
    </source>
</evidence>
<keyword evidence="15" id="KW-1185">Reference proteome</keyword>
<dbReference type="Gene3D" id="3.40.50.720">
    <property type="entry name" value="NAD(P)-binding Rossmann-like Domain"/>
    <property type="match status" value="1"/>
</dbReference>
<dbReference type="InterPro" id="IPR002347">
    <property type="entry name" value="SDR_fam"/>
</dbReference>
<dbReference type="EMBL" id="JARAKH010000039">
    <property type="protein sequence ID" value="KAK8382430.1"/>
    <property type="molecule type" value="Genomic_DNA"/>
</dbReference>
<sequence length="391" mass="43297">MSGRVEELDAGTKVGDAAGGNTEQNGKAVVDGHVPLRVIEKGRSTHFLDKFFNNEQRESRVSGCWCDTRISTHSGHTSSSSHEAPYLCFLGSGIKMQVWEAAAAILGFMVLNLKAVVLLGLDLFRLVVPPEEKSLAGELVLVTGAGQNLGRELAVQLSRLGAKLILLDINEKQNYATAELVRNEGGEAQAYYCDVSDQEDVAAVAAKIRREVGHPRYVFNNAGTYEHKPFLNHSPADIMRMVSVNLLGSLWVAREFLGHMVKHNNGHLVCISSVLGYIGRQNVVPYCASKFGVKGMTEALAEEMRMERRSGVRVTAVHPFLISNISDVNPNLKFPWLFEVLSTSDAAARIIRGVRRNQEEIFLPEKLKPFMVFSKVLPRKLRRLFGDYMES</sequence>
<evidence type="ECO:0000256" key="8">
    <source>
        <dbReference type="ARBA" id="ARBA00023136"/>
    </source>
</evidence>
<comment type="caution">
    <text evidence="14">The sequence shown here is derived from an EMBL/GenBank/DDBJ whole genome shotgun (WGS) entry which is preliminary data.</text>
</comment>
<evidence type="ECO:0000256" key="1">
    <source>
        <dbReference type="ARBA" id="ARBA00004141"/>
    </source>
</evidence>
<evidence type="ECO:0000256" key="13">
    <source>
        <dbReference type="SAM" id="MobiDB-lite"/>
    </source>
</evidence>
<dbReference type="SUPFAM" id="SSF51735">
    <property type="entry name" value="NAD(P)-binding Rossmann-fold domains"/>
    <property type="match status" value="1"/>
</dbReference>
<evidence type="ECO:0000313" key="15">
    <source>
        <dbReference type="Proteomes" id="UP001487740"/>
    </source>
</evidence>
<keyword evidence="6" id="KW-0560">Oxidoreductase</keyword>
<gene>
    <name evidence="14" type="ORF">O3P69_015396</name>
</gene>
<dbReference type="InterPro" id="IPR020904">
    <property type="entry name" value="Sc_DH/Rdtase_CS"/>
</dbReference>
<evidence type="ECO:0000256" key="6">
    <source>
        <dbReference type="ARBA" id="ARBA00023002"/>
    </source>
</evidence>
<evidence type="ECO:0000256" key="5">
    <source>
        <dbReference type="ARBA" id="ARBA00022989"/>
    </source>
</evidence>
<dbReference type="PRINTS" id="PR00080">
    <property type="entry name" value="SDRFAMILY"/>
</dbReference>
<keyword evidence="3" id="KW-0812">Transmembrane</keyword>
<dbReference type="FunFam" id="3.40.50.720:FF:000131">
    <property type="entry name" value="Short-chain dehydrogenase/reductase 3"/>
    <property type="match status" value="1"/>
</dbReference>
<evidence type="ECO:0000313" key="14">
    <source>
        <dbReference type="EMBL" id="KAK8382430.1"/>
    </source>
</evidence>
<accession>A0AAW0T441</accession>
<dbReference type="Pfam" id="PF00106">
    <property type="entry name" value="adh_short"/>
    <property type="match status" value="1"/>
</dbReference>
<dbReference type="PROSITE" id="PS00061">
    <property type="entry name" value="ADH_SHORT"/>
    <property type="match status" value="1"/>
</dbReference>
<reference evidence="14 15" key="1">
    <citation type="submission" date="2023-03" db="EMBL/GenBank/DDBJ databases">
        <title>High-quality genome of Scylla paramamosain provides insights in environmental adaptation.</title>
        <authorList>
            <person name="Zhang L."/>
        </authorList>
    </citation>
    <scope>NUCLEOTIDE SEQUENCE [LARGE SCALE GENOMIC DNA]</scope>
    <source>
        <strain evidence="14">LZ_2023a</strain>
        <tissue evidence="14">Muscle</tissue>
    </source>
</reference>
<comment type="subcellular location">
    <subcellularLocation>
        <location evidence="1">Membrane</location>
        <topology evidence="1">Multi-pass membrane protein</topology>
    </subcellularLocation>
</comment>
<dbReference type="PRINTS" id="PR00081">
    <property type="entry name" value="GDHRDH"/>
</dbReference>
<dbReference type="AlphaFoldDB" id="A0AAW0T441"/>
<feature type="region of interest" description="Disordered" evidence="13">
    <location>
        <begin position="1"/>
        <end position="27"/>
    </location>
</feature>
<evidence type="ECO:0000256" key="3">
    <source>
        <dbReference type="ARBA" id="ARBA00022692"/>
    </source>
</evidence>
<name>A0AAW0T441_SCYPA</name>
<dbReference type="Proteomes" id="UP001487740">
    <property type="component" value="Unassembled WGS sequence"/>
</dbReference>